<organism evidence="1 2">
    <name type="scientific">Eragrostis curvula</name>
    <name type="common">weeping love grass</name>
    <dbReference type="NCBI Taxonomy" id="38414"/>
    <lineage>
        <taxon>Eukaryota</taxon>
        <taxon>Viridiplantae</taxon>
        <taxon>Streptophyta</taxon>
        <taxon>Embryophyta</taxon>
        <taxon>Tracheophyta</taxon>
        <taxon>Spermatophyta</taxon>
        <taxon>Magnoliopsida</taxon>
        <taxon>Liliopsida</taxon>
        <taxon>Poales</taxon>
        <taxon>Poaceae</taxon>
        <taxon>PACMAD clade</taxon>
        <taxon>Chloridoideae</taxon>
        <taxon>Eragrostideae</taxon>
        <taxon>Eragrostidinae</taxon>
        <taxon>Eragrostis</taxon>
    </lineage>
</organism>
<dbReference type="Gene3D" id="3.10.450.40">
    <property type="match status" value="1"/>
</dbReference>
<dbReference type="Proteomes" id="UP000324897">
    <property type="component" value="Chromosome 3"/>
</dbReference>
<dbReference type="Gramene" id="TVU10785">
    <property type="protein sequence ID" value="TVU10785"/>
    <property type="gene ID" value="EJB05_44333"/>
</dbReference>
<dbReference type="AlphaFoldDB" id="A0A5J9THJ5"/>
<comment type="caution">
    <text evidence="1">The sequence shown here is derived from an EMBL/GenBank/DDBJ whole genome shotgun (WGS) entry which is preliminary data.</text>
</comment>
<dbReference type="EMBL" id="RWGY01000039">
    <property type="protein sequence ID" value="TVU10785.1"/>
    <property type="molecule type" value="Genomic_DNA"/>
</dbReference>
<dbReference type="PANTHER" id="PTHR33415:SF23">
    <property type="entry name" value="OS09G0112400 PROTEIN"/>
    <property type="match status" value="1"/>
</dbReference>
<evidence type="ECO:0008006" key="3">
    <source>
        <dbReference type="Google" id="ProtNLM"/>
    </source>
</evidence>
<reference evidence="1 2" key="1">
    <citation type="journal article" date="2019" name="Sci. Rep.">
        <title>A high-quality genome of Eragrostis curvula grass provides insights into Poaceae evolution and supports new strategies to enhance forage quality.</title>
        <authorList>
            <person name="Carballo J."/>
            <person name="Santos B.A.C.M."/>
            <person name="Zappacosta D."/>
            <person name="Garbus I."/>
            <person name="Selva J.P."/>
            <person name="Gallo C.A."/>
            <person name="Diaz A."/>
            <person name="Albertini E."/>
            <person name="Caccamo M."/>
            <person name="Echenique V."/>
        </authorList>
    </citation>
    <scope>NUCLEOTIDE SEQUENCE [LARGE SCALE GENOMIC DNA]</scope>
    <source>
        <strain evidence="2">cv. Victoria</strain>
        <tissue evidence="1">Leaf</tissue>
    </source>
</reference>
<evidence type="ECO:0000313" key="1">
    <source>
        <dbReference type="EMBL" id="TVU10785.1"/>
    </source>
</evidence>
<keyword evidence="2" id="KW-1185">Reference proteome</keyword>
<accession>A0A5J9THJ5</accession>
<dbReference type="PANTHER" id="PTHR33415">
    <property type="entry name" value="PROTEIN EMBRYO DEFECTIVE 514"/>
    <property type="match status" value="1"/>
</dbReference>
<sequence>MALAAALARVATRFLRGGLQPFAPAAAVPELSYGITRQFCDIPAAKEPSLSGEDESGTEAEAEILDDVEPVVDRVKGIIHSRRYRNGAVLSPDDEKFVVEKLLSYHPRSEDKIGCGVDSIMVDRHPDHKSRCLFIVRTNGDLEDFSYRKCLRAYIQGKYPSHADRFLEKHVFHRRPQKIPVIPARGASAMVHDSCDIGS</sequence>
<dbReference type="GO" id="GO:0009507">
    <property type="term" value="C:chloroplast"/>
    <property type="evidence" value="ECO:0007669"/>
    <property type="project" value="TreeGrafter"/>
</dbReference>
<dbReference type="OrthoDB" id="695233at2759"/>
<protein>
    <recommendedName>
        <fullName evidence="3">DCL protein</fullName>
    </recommendedName>
</protein>
<dbReference type="GO" id="GO:1901259">
    <property type="term" value="P:chloroplast rRNA processing"/>
    <property type="evidence" value="ECO:0007669"/>
    <property type="project" value="TreeGrafter"/>
</dbReference>
<dbReference type="InterPro" id="IPR044673">
    <property type="entry name" value="DCL-like"/>
</dbReference>
<dbReference type="Pfam" id="PF11523">
    <property type="entry name" value="DUF3223"/>
    <property type="match status" value="1"/>
</dbReference>
<evidence type="ECO:0000313" key="2">
    <source>
        <dbReference type="Proteomes" id="UP000324897"/>
    </source>
</evidence>
<name>A0A5J9THJ5_9POAL</name>
<dbReference type="GO" id="GO:0009658">
    <property type="term" value="P:chloroplast organization"/>
    <property type="evidence" value="ECO:0007669"/>
    <property type="project" value="TreeGrafter"/>
</dbReference>
<proteinExistence type="predicted"/>
<gene>
    <name evidence="1" type="ORF">EJB05_44333</name>
</gene>